<sequence>MFVWQTQLPGAAAIFYIKLVRLIDAGSHSRVSTCGSCSSLDDPLKLTLSTTLSSSLSQVSTLSSSLSRRPSQAHSPDDPLKLTLSSLENPLQLAQTTVVPLQLALTVAVLEEWYVLRKSICKEIVNMNLFEEELYGVVVTGPEGRNTQHGEASLNSRVGGDDGDEADSVDIPAAETQALETET</sequence>
<dbReference type="AlphaFoldDB" id="A0A078FHB2"/>
<accession>A0A078FHB2</accession>
<proteinExistence type="predicted"/>
<feature type="region of interest" description="Disordered" evidence="1">
    <location>
        <begin position="144"/>
        <end position="183"/>
    </location>
</feature>
<dbReference type="OMA" id="LEEWYVL"/>
<keyword evidence="3" id="KW-1185">Reference proteome</keyword>
<organism evidence="2 3">
    <name type="scientific">Brassica napus</name>
    <name type="common">Rape</name>
    <dbReference type="NCBI Taxonomy" id="3708"/>
    <lineage>
        <taxon>Eukaryota</taxon>
        <taxon>Viridiplantae</taxon>
        <taxon>Streptophyta</taxon>
        <taxon>Embryophyta</taxon>
        <taxon>Tracheophyta</taxon>
        <taxon>Spermatophyta</taxon>
        <taxon>Magnoliopsida</taxon>
        <taxon>eudicotyledons</taxon>
        <taxon>Gunneridae</taxon>
        <taxon>Pentapetalae</taxon>
        <taxon>rosids</taxon>
        <taxon>malvids</taxon>
        <taxon>Brassicales</taxon>
        <taxon>Brassicaceae</taxon>
        <taxon>Brassiceae</taxon>
        <taxon>Brassica</taxon>
    </lineage>
</organism>
<evidence type="ECO:0000256" key="1">
    <source>
        <dbReference type="SAM" id="MobiDB-lite"/>
    </source>
</evidence>
<name>A0A078FHB2_BRANA</name>
<dbReference type="PaxDb" id="3708-A0A078FHB2"/>
<dbReference type="Gramene" id="CDY12367">
    <property type="protein sequence ID" value="CDY12367"/>
    <property type="gene ID" value="GSBRNA2T00061563001"/>
</dbReference>
<dbReference type="Proteomes" id="UP000028999">
    <property type="component" value="Unassembled WGS sequence"/>
</dbReference>
<evidence type="ECO:0000313" key="2">
    <source>
        <dbReference type="EMBL" id="CDY12367.1"/>
    </source>
</evidence>
<evidence type="ECO:0000313" key="3">
    <source>
        <dbReference type="Proteomes" id="UP000028999"/>
    </source>
</evidence>
<dbReference type="EMBL" id="LK032021">
    <property type="protein sequence ID" value="CDY12367.1"/>
    <property type="molecule type" value="Genomic_DNA"/>
</dbReference>
<reference evidence="2 3" key="1">
    <citation type="journal article" date="2014" name="Science">
        <title>Plant genetics. Early allopolyploid evolution in the post-Neolithic Brassica napus oilseed genome.</title>
        <authorList>
            <person name="Chalhoub B."/>
            <person name="Denoeud F."/>
            <person name="Liu S."/>
            <person name="Parkin I.A."/>
            <person name="Tang H."/>
            <person name="Wang X."/>
            <person name="Chiquet J."/>
            <person name="Belcram H."/>
            <person name="Tong C."/>
            <person name="Samans B."/>
            <person name="Correa M."/>
            <person name="Da Silva C."/>
            <person name="Just J."/>
            <person name="Falentin C."/>
            <person name="Koh C.S."/>
            <person name="Le Clainche I."/>
            <person name="Bernard M."/>
            <person name="Bento P."/>
            <person name="Noel B."/>
            <person name="Labadie K."/>
            <person name="Alberti A."/>
            <person name="Charles M."/>
            <person name="Arnaud D."/>
            <person name="Guo H."/>
            <person name="Daviaud C."/>
            <person name="Alamery S."/>
            <person name="Jabbari K."/>
            <person name="Zhao M."/>
            <person name="Edger P.P."/>
            <person name="Chelaifa H."/>
            <person name="Tack D."/>
            <person name="Lassalle G."/>
            <person name="Mestiri I."/>
            <person name="Schnel N."/>
            <person name="Le Paslier M.C."/>
            <person name="Fan G."/>
            <person name="Renault V."/>
            <person name="Bayer P.E."/>
            <person name="Golicz A.A."/>
            <person name="Manoli S."/>
            <person name="Lee T.H."/>
            <person name="Thi V.H."/>
            <person name="Chalabi S."/>
            <person name="Hu Q."/>
            <person name="Fan C."/>
            <person name="Tollenaere R."/>
            <person name="Lu Y."/>
            <person name="Battail C."/>
            <person name="Shen J."/>
            <person name="Sidebottom C.H."/>
            <person name="Wang X."/>
            <person name="Canaguier A."/>
            <person name="Chauveau A."/>
            <person name="Berard A."/>
            <person name="Deniot G."/>
            <person name="Guan M."/>
            <person name="Liu Z."/>
            <person name="Sun F."/>
            <person name="Lim Y.P."/>
            <person name="Lyons E."/>
            <person name="Town C.D."/>
            <person name="Bancroft I."/>
            <person name="Wang X."/>
            <person name="Meng J."/>
            <person name="Ma J."/>
            <person name="Pires J.C."/>
            <person name="King G.J."/>
            <person name="Brunel D."/>
            <person name="Delourme R."/>
            <person name="Renard M."/>
            <person name="Aury J.M."/>
            <person name="Adams K.L."/>
            <person name="Batley J."/>
            <person name="Snowdon R.J."/>
            <person name="Tost J."/>
            <person name="Edwards D."/>
            <person name="Zhou Y."/>
            <person name="Hua W."/>
            <person name="Sharpe A.G."/>
            <person name="Paterson A.H."/>
            <person name="Guan C."/>
            <person name="Wincker P."/>
        </authorList>
    </citation>
    <scope>NUCLEOTIDE SEQUENCE [LARGE SCALE GENOMIC DNA]</scope>
    <source>
        <strain evidence="3">cv. Darmor-bzh</strain>
    </source>
</reference>
<gene>
    <name evidence="2" type="primary">BnaC08g08380D</name>
    <name evidence="2" type="ORF">GSBRNA2T00061563001</name>
</gene>
<feature type="compositionally biased region" description="Polar residues" evidence="1">
    <location>
        <begin position="145"/>
        <end position="156"/>
    </location>
</feature>
<protein>
    <submittedName>
        <fullName evidence="2">BnaC08g08380D protein</fullName>
    </submittedName>
</protein>